<organism evidence="2 3">
    <name type="scientific">Pteropus alecto</name>
    <name type="common">Black flying fox</name>
    <dbReference type="NCBI Taxonomy" id="9402"/>
    <lineage>
        <taxon>Eukaryota</taxon>
        <taxon>Metazoa</taxon>
        <taxon>Chordata</taxon>
        <taxon>Craniata</taxon>
        <taxon>Vertebrata</taxon>
        <taxon>Euteleostomi</taxon>
        <taxon>Mammalia</taxon>
        <taxon>Eutheria</taxon>
        <taxon>Laurasiatheria</taxon>
        <taxon>Chiroptera</taxon>
        <taxon>Yinpterochiroptera</taxon>
        <taxon>Pteropodoidea</taxon>
        <taxon>Pteropodidae</taxon>
        <taxon>Pteropodinae</taxon>
        <taxon>Pteropus</taxon>
    </lineage>
</organism>
<dbReference type="Proteomes" id="UP000010552">
    <property type="component" value="Unassembled WGS sequence"/>
</dbReference>
<dbReference type="Pfam" id="PF13757">
    <property type="entry name" value="VIT_2"/>
    <property type="match status" value="1"/>
</dbReference>
<dbReference type="AlphaFoldDB" id="L5KND4"/>
<dbReference type="PANTHER" id="PTHR45737">
    <property type="entry name" value="VON WILLEBRAND FACTOR A DOMAIN-CONTAINING PROTEIN 5A"/>
    <property type="match status" value="1"/>
</dbReference>
<dbReference type="InParanoid" id="L5KND4"/>
<dbReference type="EMBL" id="KB030653">
    <property type="protein sequence ID" value="ELK12812.1"/>
    <property type="molecule type" value="Genomic_DNA"/>
</dbReference>
<sequence>MSLCLHVFSTVALCRHSVPYGLLTHQEEPVPLKSSSVNLSICECVAGVSVTLNYENKEKVPLEVFFVFPVDEDSAVYDFEAMYLEGKISQAFKEDKCSRDICCNVENLYPGSKAALTLKYVQELPLEADEALNYVLPAILNPWYQLSGEYLLSLSTGGGEHNWGNLLKILGVLKSMGRENITQATFCRMAQGQLTPIIPLEDLPHTLSMVATISSQHSNCPLSPTEYLGDDKTAVLMQGPMSKQDKSQPRIEAAKEALILLQKSLPIGSYFNVYGFGSCYEPFFHRSVKYTQCTMDKAQRRVKLVQADLEGMEILTPLRNICHPGPSILGHPLQIKTETELTEREKICSRIHNGEVTDTFSVIKEVQIYSLRHSVYQDTFSLESSNLKLLSFLTFQSSVLYLTFASRGEGIADARLISLEPPSSPSSWPRNCYYLGSLMISKIIENVLFSGFLLAWNKLALRALKWSLQPVVEDICRSWDLPFVLSAKMLSPEQTVIFRSQRLIIHAQLTGIMPFDANLIIHHLAAESFLQTKDMGFRETPAKDKKDVLKVSTDCGVISSHTAFIAVNKDLNDLVRGSLVHRDIPRPILLSATVVIP</sequence>
<dbReference type="STRING" id="9402.L5KND4"/>
<reference evidence="3" key="1">
    <citation type="journal article" date="2013" name="Science">
        <title>Comparative analysis of bat genomes provides insight into the evolution of flight and immunity.</title>
        <authorList>
            <person name="Zhang G."/>
            <person name="Cowled C."/>
            <person name="Shi Z."/>
            <person name="Huang Z."/>
            <person name="Bishop-Lilly K.A."/>
            <person name="Fang X."/>
            <person name="Wynne J.W."/>
            <person name="Xiong Z."/>
            <person name="Baker M.L."/>
            <person name="Zhao W."/>
            <person name="Tachedjian M."/>
            <person name="Zhu Y."/>
            <person name="Zhou P."/>
            <person name="Jiang X."/>
            <person name="Ng J."/>
            <person name="Yang L."/>
            <person name="Wu L."/>
            <person name="Xiao J."/>
            <person name="Feng Y."/>
            <person name="Chen Y."/>
            <person name="Sun X."/>
            <person name="Zhang Y."/>
            <person name="Marsh G.A."/>
            <person name="Crameri G."/>
            <person name="Broder C.C."/>
            <person name="Frey K.G."/>
            <person name="Wang L.F."/>
            <person name="Wang J."/>
        </authorList>
    </citation>
    <scope>NUCLEOTIDE SEQUENCE [LARGE SCALE GENOMIC DNA]</scope>
</reference>
<gene>
    <name evidence="2" type="ORF">PAL_GLEAN10000271</name>
</gene>
<evidence type="ECO:0000259" key="1">
    <source>
        <dbReference type="PROSITE" id="PS51468"/>
    </source>
</evidence>
<dbReference type="InterPro" id="IPR013694">
    <property type="entry name" value="VIT"/>
</dbReference>
<dbReference type="SMART" id="SM00609">
    <property type="entry name" value="VIT"/>
    <property type="match status" value="1"/>
</dbReference>
<name>L5KND4_PTEAL</name>
<accession>L5KND4</accession>
<proteinExistence type="predicted"/>
<feature type="domain" description="VIT" evidence="1">
    <location>
        <begin position="16"/>
        <end position="150"/>
    </location>
</feature>
<keyword evidence="3" id="KW-1185">Reference proteome</keyword>
<dbReference type="PROSITE" id="PS51468">
    <property type="entry name" value="VIT"/>
    <property type="match status" value="1"/>
</dbReference>
<dbReference type="PANTHER" id="PTHR45737:SF6">
    <property type="entry name" value="VON WILLEBRAND FACTOR A DOMAIN-CONTAINING PROTEIN 5A"/>
    <property type="match status" value="1"/>
</dbReference>
<evidence type="ECO:0000313" key="2">
    <source>
        <dbReference type="EMBL" id="ELK12812.1"/>
    </source>
</evidence>
<protein>
    <submittedName>
        <fullName evidence="2">von Willebrand factor A domain-containing protein 5A</fullName>
    </submittedName>
</protein>
<evidence type="ECO:0000313" key="3">
    <source>
        <dbReference type="Proteomes" id="UP000010552"/>
    </source>
</evidence>